<dbReference type="Gene3D" id="1.10.287.1490">
    <property type="match status" value="1"/>
</dbReference>
<dbReference type="EMBL" id="ML978711">
    <property type="protein sequence ID" value="KAF2091618.1"/>
    <property type="molecule type" value="Genomic_DNA"/>
</dbReference>
<feature type="transmembrane region" description="Helical" evidence="3">
    <location>
        <begin position="12"/>
        <end position="32"/>
    </location>
</feature>
<feature type="coiled-coil region" evidence="1">
    <location>
        <begin position="402"/>
        <end position="510"/>
    </location>
</feature>
<sequence>MFYSFDAVDSFASLLLLWFMVLLPSAFVCPATSHFWRLVHWSGFDTSYSDSVRSHAHVKTATAFLQHRYTRAFLKALRWVIVAEALCVYDTAGLQITTAYELVSYDIRLPFTVLGYTKSTIQFLTKTWAGTVILVAICTIIFSIHNIAHEHTGDKTCTQNAATQTVLTEQPEVPMPQSGDDKIQSLQQQHALELEQQDRMIRGLTSDNQRLTETIGHKEERTKQADRASTAAEDRARTLQEDHQSALTIKDRHIADLIGRAEEREATICELEIKVSTLTNNLAGKERSTKDAAEEERDRKSEDIKAQDSIRKAVDDAIKSLRESQESLQQQTKDLESQLSAQSLHCQQDHVDRSELTAKQKDCQSSHVNKSDADVLQNQHQNHCQEHHIDQSRALELHNGAVQGLNDEISSQQARINQLTADITAKHNAIAILNQQAGNAGARIGELEDTIKAKDGEMAMLNQQIGNLNTSISEVESTVRDRDARIAQLMEEGRQIQQQLEDAKAQLDANVTEQSDLKSRLESVGKQLQEKTAESAQHAAKPEKIEAELKTTKINMLCAKDIVLEFATHVVLCDKSEGTAEDELTERQTSVRHNAQVLAKMWEEEDDGKYVATLHGPNAKHGLEREKDRTSEVLPRKRAREATYNPLLNPIMGPDELFDRIVDYSSDTSKTFTELLNKSASYGFSYGALTENEERGEELLALRRMNWQIRHIIQACDAWKDDEEIKNYLTYVARDLSEHLKVNPEAEASEDDEDKLPIYLFVRFAERVSRLSDILNEVEGASGDIAEEDLPIAEEEVGFDQELVGRQIKPLRKKK</sequence>
<dbReference type="PANTHER" id="PTHR34707:SF1">
    <property type="entry name" value="VIMENTIN-TYPE INTERMEDIATE FILAMENT-ASSOCIATED COILED-COIL PROTEIN"/>
    <property type="match status" value="1"/>
</dbReference>
<dbReference type="AlphaFoldDB" id="A0A9P4LZP0"/>
<keyword evidence="3" id="KW-0812">Transmembrane</keyword>
<keyword evidence="1" id="KW-0175">Coiled coil</keyword>
<protein>
    <submittedName>
        <fullName evidence="4">Uncharacterized protein</fullName>
    </submittedName>
</protein>
<proteinExistence type="predicted"/>
<evidence type="ECO:0000256" key="2">
    <source>
        <dbReference type="SAM" id="MobiDB-lite"/>
    </source>
</evidence>
<dbReference type="Proteomes" id="UP000799776">
    <property type="component" value="Unassembled WGS sequence"/>
</dbReference>
<keyword evidence="5" id="KW-1185">Reference proteome</keyword>
<keyword evidence="3" id="KW-1133">Transmembrane helix</keyword>
<organism evidence="4 5">
    <name type="scientific">Saccharata proteae CBS 121410</name>
    <dbReference type="NCBI Taxonomy" id="1314787"/>
    <lineage>
        <taxon>Eukaryota</taxon>
        <taxon>Fungi</taxon>
        <taxon>Dikarya</taxon>
        <taxon>Ascomycota</taxon>
        <taxon>Pezizomycotina</taxon>
        <taxon>Dothideomycetes</taxon>
        <taxon>Dothideomycetes incertae sedis</taxon>
        <taxon>Botryosphaeriales</taxon>
        <taxon>Saccharataceae</taxon>
        <taxon>Saccharata</taxon>
    </lineage>
</organism>
<feature type="coiled-coil region" evidence="1">
    <location>
        <begin position="311"/>
        <end position="338"/>
    </location>
</feature>
<name>A0A9P4LZP0_9PEZI</name>
<comment type="caution">
    <text evidence="4">The sequence shown here is derived from an EMBL/GenBank/DDBJ whole genome shotgun (WGS) entry which is preliminary data.</text>
</comment>
<evidence type="ECO:0000256" key="1">
    <source>
        <dbReference type="SAM" id="Coils"/>
    </source>
</evidence>
<gene>
    <name evidence="4" type="ORF">K490DRAFT_61051</name>
</gene>
<feature type="compositionally biased region" description="Basic and acidic residues" evidence="2">
    <location>
        <begin position="215"/>
        <end position="244"/>
    </location>
</feature>
<reference evidence="4" key="1">
    <citation type="journal article" date="2020" name="Stud. Mycol.">
        <title>101 Dothideomycetes genomes: a test case for predicting lifestyles and emergence of pathogens.</title>
        <authorList>
            <person name="Haridas S."/>
            <person name="Albert R."/>
            <person name="Binder M."/>
            <person name="Bloem J."/>
            <person name="Labutti K."/>
            <person name="Salamov A."/>
            <person name="Andreopoulos B."/>
            <person name="Baker S."/>
            <person name="Barry K."/>
            <person name="Bills G."/>
            <person name="Bluhm B."/>
            <person name="Cannon C."/>
            <person name="Castanera R."/>
            <person name="Culley D."/>
            <person name="Daum C."/>
            <person name="Ezra D."/>
            <person name="Gonzalez J."/>
            <person name="Henrissat B."/>
            <person name="Kuo A."/>
            <person name="Liang C."/>
            <person name="Lipzen A."/>
            <person name="Lutzoni F."/>
            <person name="Magnuson J."/>
            <person name="Mondo S."/>
            <person name="Nolan M."/>
            <person name="Ohm R."/>
            <person name="Pangilinan J."/>
            <person name="Park H.-J."/>
            <person name="Ramirez L."/>
            <person name="Alfaro M."/>
            <person name="Sun H."/>
            <person name="Tritt A."/>
            <person name="Yoshinaga Y."/>
            <person name="Zwiers L.-H."/>
            <person name="Turgeon B."/>
            <person name="Goodwin S."/>
            <person name="Spatafora J."/>
            <person name="Crous P."/>
            <person name="Grigoriev I."/>
        </authorList>
    </citation>
    <scope>NUCLEOTIDE SEQUENCE</scope>
    <source>
        <strain evidence="4">CBS 121410</strain>
    </source>
</reference>
<evidence type="ECO:0000313" key="4">
    <source>
        <dbReference type="EMBL" id="KAF2091618.1"/>
    </source>
</evidence>
<feature type="transmembrane region" description="Helical" evidence="3">
    <location>
        <begin position="128"/>
        <end position="148"/>
    </location>
</feature>
<evidence type="ECO:0000313" key="5">
    <source>
        <dbReference type="Proteomes" id="UP000799776"/>
    </source>
</evidence>
<keyword evidence="3" id="KW-0472">Membrane</keyword>
<accession>A0A9P4LZP0</accession>
<feature type="region of interest" description="Disordered" evidence="2">
    <location>
        <begin position="204"/>
        <end position="244"/>
    </location>
</feature>
<dbReference type="OrthoDB" id="1926336at2759"/>
<evidence type="ECO:0000256" key="3">
    <source>
        <dbReference type="SAM" id="Phobius"/>
    </source>
</evidence>
<feature type="region of interest" description="Disordered" evidence="2">
    <location>
        <begin position="284"/>
        <end position="310"/>
    </location>
</feature>
<dbReference type="GO" id="GO:0045098">
    <property type="term" value="C:type III intermediate filament"/>
    <property type="evidence" value="ECO:0007669"/>
    <property type="project" value="TreeGrafter"/>
</dbReference>
<dbReference type="PANTHER" id="PTHR34707">
    <property type="entry name" value="VIMENTIN-TYPE INTERMEDIATE FILAMENT-ASSOCIATED COILED-COIL PROTEIN"/>
    <property type="match status" value="1"/>
</dbReference>